<dbReference type="InterPro" id="IPR009057">
    <property type="entry name" value="Homeodomain-like_sf"/>
</dbReference>
<evidence type="ECO:0000256" key="8">
    <source>
        <dbReference type="ARBA" id="ARBA00067423"/>
    </source>
</evidence>
<dbReference type="FunFam" id="1.10.10.500:FF:000002">
    <property type="entry name" value="Prospero homeobox 3"/>
    <property type="match status" value="1"/>
</dbReference>
<dbReference type="InterPro" id="IPR039350">
    <property type="entry name" value="Prospero_homeodomain"/>
</dbReference>
<feature type="region of interest" description="Disordered" evidence="9">
    <location>
        <begin position="919"/>
        <end position="952"/>
    </location>
</feature>
<feature type="region of interest" description="Disordered" evidence="9">
    <location>
        <begin position="284"/>
        <end position="324"/>
    </location>
</feature>
<dbReference type="AlphaFoldDB" id="A0A9P0AH90"/>
<keyword evidence="2" id="KW-0217">Developmental protein</keyword>
<feature type="compositionally biased region" description="Polar residues" evidence="9">
    <location>
        <begin position="199"/>
        <end position="210"/>
    </location>
</feature>
<feature type="region of interest" description="Disordered" evidence="9">
    <location>
        <begin position="973"/>
        <end position="1001"/>
    </location>
</feature>
<keyword evidence="3" id="KW-0805">Transcription regulation</keyword>
<dbReference type="SUPFAM" id="SSF46689">
    <property type="entry name" value="Homeodomain-like"/>
    <property type="match status" value="1"/>
</dbReference>
<keyword evidence="5" id="KW-0371">Homeobox</keyword>
<feature type="region of interest" description="Disordered" evidence="9">
    <location>
        <begin position="1014"/>
        <end position="1041"/>
    </location>
</feature>
<dbReference type="GO" id="GO:0000978">
    <property type="term" value="F:RNA polymerase II cis-regulatory region sequence-specific DNA binding"/>
    <property type="evidence" value="ECO:0007669"/>
    <property type="project" value="TreeGrafter"/>
</dbReference>
<keyword evidence="7" id="KW-0539">Nucleus</keyword>
<dbReference type="GO" id="GO:0048468">
    <property type="term" value="P:cell development"/>
    <property type="evidence" value="ECO:0007669"/>
    <property type="project" value="UniProtKB-ARBA"/>
</dbReference>
<reference evidence="11" key="1">
    <citation type="submission" date="2021-12" db="EMBL/GenBank/DDBJ databases">
        <authorList>
            <person name="King R."/>
        </authorList>
    </citation>
    <scope>NUCLEOTIDE SEQUENCE</scope>
</reference>
<feature type="compositionally biased region" description="Basic and acidic residues" evidence="9">
    <location>
        <begin position="300"/>
        <end position="310"/>
    </location>
</feature>
<evidence type="ECO:0000256" key="5">
    <source>
        <dbReference type="ARBA" id="ARBA00023155"/>
    </source>
</evidence>
<evidence type="ECO:0000256" key="7">
    <source>
        <dbReference type="ARBA" id="ARBA00023242"/>
    </source>
</evidence>
<evidence type="ECO:0000256" key="2">
    <source>
        <dbReference type="ARBA" id="ARBA00022473"/>
    </source>
</evidence>
<name>A0A9P0AH90_BEMTA</name>
<dbReference type="GO" id="GO:0005634">
    <property type="term" value="C:nucleus"/>
    <property type="evidence" value="ECO:0007669"/>
    <property type="project" value="UniProtKB-SubCell"/>
</dbReference>
<dbReference type="Pfam" id="PF05044">
    <property type="entry name" value="HPD"/>
    <property type="match status" value="1"/>
</dbReference>
<dbReference type="GO" id="GO:0000981">
    <property type="term" value="F:DNA-binding transcription factor activity, RNA polymerase II-specific"/>
    <property type="evidence" value="ECO:0007669"/>
    <property type="project" value="TreeGrafter"/>
</dbReference>
<dbReference type="PANTHER" id="PTHR12198">
    <property type="entry name" value="HOMEOBOX PROTEIN PROSPERO/PROX-1/CEH-26"/>
    <property type="match status" value="1"/>
</dbReference>
<dbReference type="PANTHER" id="PTHR12198:SF0">
    <property type="entry name" value="HOMEOBOX PROTEIN PROSPERO"/>
    <property type="match status" value="1"/>
</dbReference>
<feature type="region of interest" description="Disordered" evidence="9">
    <location>
        <begin position="35"/>
        <end position="76"/>
    </location>
</feature>
<feature type="compositionally biased region" description="Polar residues" evidence="9">
    <location>
        <begin position="631"/>
        <end position="648"/>
    </location>
</feature>
<feature type="compositionally biased region" description="Low complexity" evidence="9">
    <location>
        <begin position="573"/>
        <end position="591"/>
    </location>
</feature>
<dbReference type="PROSITE" id="PS51818">
    <property type="entry name" value="HOMEO_PROSPERO"/>
    <property type="match status" value="1"/>
</dbReference>
<organism evidence="11 12">
    <name type="scientific">Bemisia tabaci</name>
    <name type="common">Sweetpotato whitefly</name>
    <name type="synonym">Aleurodes tabaci</name>
    <dbReference type="NCBI Taxonomy" id="7038"/>
    <lineage>
        <taxon>Eukaryota</taxon>
        <taxon>Metazoa</taxon>
        <taxon>Ecdysozoa</taxon>
        <taxon>Arthropoda</taxon>
        <taxon>Hexapoda</taxon>
        <taxon>Insecta</taxon>
        <taxon>Pterygota</taxon>
        <taxon>Neoptera</taxon>
        <taxon>Paraneoptera</taxon>
        <taxon>Hemiptera</taxon>
        <taxon>Sternorrhyncha</taxon>
        <taxon>Aleyrodoidea</taxon>
        <taxon>Aleyrodidae</taxon>
        <taxon>Aleyrodinae</taxon>
        <taxon>Bemisia</taxon>
    </lineage>
</organism>
<feature type="region of interest" description="Disordered" evidence="9">
    <location>
        <begin position="199"/>
        <end position="238"/>
    </location>
</feature>
<evidence type="ECO:0000256" key="4">
    <source>
        <dbReference type="ARBA" id="ARBA00023125"/>
    </source>
</evidence>
<evidence type="ECO:0000256" key="3">
    <source>
        <dbReference type="ARBA" id="ARBA00023015"/>
    </source>
</evidence>
<feature type="compositionally biased region" description="Low complexity" evidence="9">
    <location>
        <begin position="211"/>
        <end position="230"/>
    </location>
</feature>
<feature type="region of interest" description="Disordered" evidence="9">
    <location>
        <begin position="736"/>
        <end position="818"/>
    </location>
</feature>
<feature type="compositionally biased region" description="Polar residues" evidence="9">
    <location>
        <begin position="772"/>
        <end position="785"/>
    </location>
</feature>
<feature type="compositionally biased region" description="Acidic residues" evidence="9">
    <location>
        <begin position="250"/>
        <end position="267"/>
    </location>
</feature>
<dbReference type="GO" id="GO:0010001">
    <property type="term" value="P:glial cell differentiation"/>
    <property type="evidence" value="ECO:0007669"/>
    <property type="project" value="UniProtKB-ARBA"/>
</dbReference>
<feature type="compositionally biased region" description="Low complexity" evidence="9">
    <location>
        <begin position="606"/>
        <end position="630"/>
    </location>
</feature>
<feature type="region of interest" description="Disordered" evidence="9">
    <location>
        <begin position="573"/>
        <end position="648"/>
    </location>
</feature>
<comment type="subcellular location">
    <subcellularLocation>
        <location evidence="1">Nucleus</location>
    </subcellularLocation>
</comment>
<feature type="compositionally biased region" description="Low complexity" evidence="9">
    <location>
        <begin position="786"/>
        <end position="817"/>
    </location>
</feature>
<feature type="compositionally biased region" description="Acidic residues" evidence="9">
    <location>
        <begin position="382"/>
        <end position="401"/>
    </location>
</feature>
<evidence type="ECO:0000313" key="12">
    <source>
        <dbReference type="Proteomes" id="UP001152759"/>
    </source>
</evidence>
<dbReference type="EMBL" id="OU963867">
    <property type="protein sequence ID" value="CAH0391816.1"/>
    <property type="molecule type" value="Genomic_DNA"/>
</dbReference>
<proteinExistence type="predicted"/>
<dbReference type="Proteomes" id="UP001152759">
    <property type="component" value="Chromosome 6"/>
</dbReference>
<evidence type="ECO:0000313" key="11">
    <source>
        <dbReference type="EMBL" id="CAH0391816.1"/>
    </source>
</evidence>
<evidence type="ECO:0000256" key="9">
    <source>
        <dbReference type="SAM" id="MobiDB-lite"/>
    </source>
</evidence>
<gene>
    <name evidence="11" type="ORF">BEMITA_LOCUS10400</name>
</gene>
<dbReference type="InterPro" id="IPR023082">
    <property type="entry name" value="Homeo_prospero_dom"/>
</dbReference>
<accession>A0A9P0AH90</accession>
<feature type="compositionally biased region" description="Low complexity" evidence="9">
    <location>
        <begin position="753"/>
        <end position="767"/>
    </location>
</feature>
<keyword evidence="4" id="KW-0238">DNA-binding</keyword>
<sequence>MHIIVTVGIVVDVCRSPHGCVEGPPSAAAADQSQAEAQMMSSEEENDSFGLLKNKKRARQRVDAGEPRNSYSSIPNFSSRPSFLNSNLYSAFFSQNPQHFGLFNQGCAPAKMLNELFARQVKTASEADGSTMMTMDTGNTDVNVGVNFDCLGQTPAIHRGLDVNSSPPPGDVASYHKLRDILQGRKKDILALEQEFHSVNNSAQDRNSPDNNNTITNNNNNNNELKNGLTNGSGVSDNSAVYKNVKSEINLEEQSGDEDATGDEEMNEVGDDIKSELLVENLNGHASDSERGTPSPVSDSPKDDNDDSNRDPSAPKTEQIELKRARVENIVSSMRSSPSLITQVKGCNKRKLYHPQQHDNSAVERFANMNVNDNLNLSMDEDEEMEEDDDNDNENDTDETSPNELKQKIVEKDALKNQLRTMQEALVEMQEKYVRLCSRMDRDQNDDTGSDVEENLPEKAQVTPSSTPVKEPTTPRASTPVSQPVIPPAMSKMISKLQHPKNPYLPPHLPVAPNFNNGALSMIQQQVLQEHNSSNLGQHHHLPHHPALSNTAAMYLGVSHKLFMEQEARMAKEAAMAAEQQHLHQQQQFMNQHHHHSHAQQHQHHQQQQQQAQQHQQHQQQKHQSSNQAQLSQSGNAANSQKSLAENQPNDFSERLSMLRSSVMGSSANHDLEGLADVLKSEITSSLSHLIDSIMSRFMQQRRYLGKLPESASAASAEQLNKDLLLASQLLDRKTPRTKVIDRGNAGAVSDRPNGNGPSNVNNPLVGLPQKINGSNFSSMNPGHQNNPSSMASSNANSISTPTTVNSNVSSSNPENNLNTINLPHVKASPTAPMFSTPKPPPNNIGALYNMSSLAPFNLSESRESLSEQNEALSLVVGPKKKRHKVTDTRITPRTVSRILAQDGPGGNVEMPGKFNNLLAMVPSGSESPPAPSQQKRPYHAPPPPMLPVSLPTSVAIPNPSLHESQVYSPYSPFYHQSSHMPSSSPPGMELRDSPPLPHPPSLLHPALLAAAQHGGSPDYGNMRSSSTLGGADSMDRGSDCASADGMTPTISFSDKNLNHYSATLTPMHLRKAKLMFFWVRYPSSAVLKMYFPDIKFNKNNTAQLVKWFSNFREFYYIQMEKYARQAVSEGVKNADDLHVSGDCEIYRVLNLHYNRNNHIEVPQNFRYVVEQTLREFFKAIQTGKDSEQSWKKAIYKIISRLDDPVPDYFKTPNFLEQLE</sequence>
<evidence type="ECO:0000259" key="10">
    <source>
        <dbReference type="PROSITE" id="PS51818"/>
    </source>
</evidence>
<feature type="region of interest" description="Disordered" evidence="9">
    <location>
        <begin position="248"/>
        <end position="267"/>
    </location>
</feature>
<dbReference type="InterPro" id="IPR037131">
    <property type="entry name" value="Homeo_prospero_dom_sf"/>
</dbReference>
<feature type="compositionally biased region" description="Basic residues" evidence="9">
    <location>
        <begin position="592"/>
        <end position="605"/>
    </location>
</feature>
<evidence type="ECO:0000256" key="1">
    <source>
        <dbReference type="ARBA" id="ARBA00004123"/>
    </source>
</evidence>
<feature type="compositionally biased region" description="Acidic residues" evidence="9">
    <location>
        <begin position="446"/>
        <end position="455"/>
    </location>
</feature>
<feature type="compositionally biased region" description="Low complexity" evidence="9">
    <location>
        <begin position="978"/>
        <end position="987"/>
    </location>
</feature>
<protein>
    <recommendedName>
        <fullName evidence="8">Homeobox protein prospero</fullName>
    </recommendedName>
</protein>
<feature type="region of interest" description="Disordered" evidence="9">
    <location>
        <begin position="382"/>
        <end position="406"/>
    </location>
</feature>
<keyword evidence="12" id="KW-1185">Reference proteome</keyword>
<feature type="region of interest" description="Disordered" evidence="9">
    <location>
        <begin position="441"/>
        <end position="486"/>
    </location>
</feature>
<feature type="domain" description="Prospero" evidence="10">
    <location>
        <begin position="1062"/>
        <end position="1220"/>
    </location>
</feature>
<dbReference type="Gene3D" id="1.10.10.500">
    <property type="entry name" value="Homeo-prospero domain"/>
    <property type="match status" value="1"/>
</dbReference>
<evidence type="ECO:0000256" key="6">
    <source>
        <dbReference type="ARBA" id="ARBA00023163"/>
    </source>
</evidence>
<keyword evidence="6" id="KW-0804">Transcription</keyword>